<keyword evidence="5 8" id="KW-0812">Transmembrane</keyword>
<keyword evidence="11" id="KW-1185">Reference proteome</keyword>
<dbReference type="FunFam" id="1.10.3470.10:FF:000001">
    <property type="entry name" value="Vitamin B12 ABC transporter permease BtuC"/>
    <property type="match status" value="1"/>
</dbReference>
<dbReference type="GO" id="GO:0005886">
    <property type="term" value="C:plasma membrane"/>
    <property type="evidence" value="ECO:0007669"/>
    <property type="project" value="UniProtKB-SubCell"/>
</dbReference>
<comment type="similarity">
    <text evidence="2">Belongs to the binding-protein-dependent transport system permease family. FecCD subfamily.</text>
</comment>
<keyword evidence="6 8" id="KW-1133">Transmembrane helix</keyword>
<feature type="transmembrane region" description="Helical" evidence="8">
    <location>
        <begin position="147"/>
        <end position="164"/>
    </location>
</feature>
<evidence type="ECO:0000256" key="2">
    <source>
        <dbReference type="ARBA" id="ARBA00007935"/>
    </source>
</evidence>
<evidence type="ECO:0000313" key="9">
    <source>
        <dbReference type="EMBL" id="NHM14295.1"/>
    </source>
</evidence>
<feature type="transmembrane region" description="Helical" evidence="8">
    <location>
        <begin position="330"/>
        <end position="348"/>
    </location>
</feature>
<feature type="transmembrane region" description="Helical" evidence="8">
    <location>
        <begin position="201"/>
        <end position="224"/>
    </location>
</feature>
<evidence type="ECO:0000256" key="4">
    <source>
        <dbReference type="ARBA" id="ARBA00022475"/>
    </source>
</evidence>
<dbReference type="EMBL" id="CP072829">
    <property type="protein sequence ID" value="QTU84096.1"/>
    <property type="molecule type" value="Genomic_DNA"/>
</dbReference>
<protein>
    <submittedName>
        <fullName evidence="10">Iron ABC transporter permease</fullName>
    </submittedName>
    <submittedName>
        <fullName evidence="9">Iron chelate uptake ABC transporter family permease subunit</fullName>
    </submittedName>
</protein>
<dbReference type="EMBL" id="WPCR01000006">
    <property type="protein sequence ID" value="NHM14295.1"/>
    <property type="molecule type" value="Genomic_DNA"/>
</dbReference>
<reference evidence="9 11" key="1">
    <citation type="submission" date="2019-11" db="EMBL/GenBank/DDBJ databases">
        <title>Eggerthellaceae novel genus isolated from the rectal contents of marmort.</title>
        <authorList>
            <person name="Zhang G."/>
        </authorList>
    </citation>
    <scope>NUCLEOTIDE SEQUENCE [LARGE SCALE GENOMIC DNA]</scope>
    <source>
        <strain evidence="11">zg-886</strain>
        <strain evidence="9">Zg-886</strain>
    </source>
</reference>
<dbReference type="InterPro" id="IPR037294">
    <property type="entry name" value="ABC_BtuC-like"/>
</dbReference>
<evidence type="ECO:0000256" key="6">
    <source>
        <dbReference type="ARBA" id="ARBA00022989"/>
    </source>
</evidence>
<feature type="transmembrane region" description="Helical" evidence="8">
    <location>
        <begin position="44"/>
        <end position="63"/>
    </location>
</feature>
<feature type="transmembrane region" description="Helical" evidence="8">
    <location>
        <begin position="355"/>
        <end position="378"/>
    </location>
</feature>
<feature type="transmembrane region" description="Helical" evidence="8">
    <location>
        <begin position="117"/>
        <end position="135"/>
    </location>
</feature>
<evidence type="ECO:0000313" key="12">
    <source>
        <dbReference type="Proteomes" id="UP000671910"/>
    </source>
</evidence>
<keyword evidence="3" id="KW-0813">Transport</keyword>
<dbReference type="PANTHER" id="PTHR30472:SF70">
    <property type="entry name" value="MOLYBDATE IMPORT SYSTEM PERMEASE PROTEIN MOLB"/>
    <property type="match status" value="1"/>
</dbReference>
<dbReference type="AlphaFoldDB" id="A0A9E6SU50"/>
<evidence type="ECO:0000256" key="7">
    <source>
        <dbReference type="ARBA" id="ARBA00023136"/>
    </source>
</evidence>
<evidence type="ECO:0000313" key="11">
    <source>
        <dbReference type="Proteomes" id="UP000636394"/>
    </source>
</evidence>
<dbReference type="RefSeq" id="WP_166339506.1">
    <property type="nucleotide sequence ID" value="NZ_CP072829.1"/>
</dbReference>
<feature type="transmembrane region" description="Helical" evidence="8">
    <location>
        <begin position="291"/>
        <end position="318"/>
    </location>
</feature>
<proteinExistence type="inferred from homology"/>
<accession>A0A9E6SU50</accession>
<evidence type="ECO:0000256" key="1">
    <source>
        <dbReference type="ARBA" id="ARBA00004651"/>
    </source>
</evidence>
<comment type="subcellular location">
    <subcellularLocation>
        <location evidence="1">Cell membrane</location>
        <topology evidence="1">Multi-pass membrane protein</topology>
    </subcellularLocation>
</comment>
<dbReference type="GO" id="GO:0033214">
    <property type="term" value="P:siderophore-iron import into cell"/>
    <property type="evidence" value="ECO:0007669"/>
    <property type="project" value="TreeGrafter"/>
</dbReference>
<evidence type="ECO:0000256" key="8">
    <source>
        <dbReference type="SAM" id="Phobius"/>
    </source>
</evidence>
<feature type="transmembrane region" description="Helical" evidence="8">
    <location>
        <begin position="170"/>
        <end position="189"/>
    </location>
</feature>
<dbReference type="KEGG" id="ebz:J7S26_07005"/>
<evidence type="ECO:0000256" key="3">
    <source>
        <dbReference type="ARBA" id="ARBA00022448"/>
    </source>
</evidence>
<organism evidence="10 12">
    <name type="scientific">Xiamenia xianingshaonis</name>
    <dbReference type="NCBI Taxonomy" id="2682776"/>
    <lineage>
        <taxon>Bacteria</taxon>
        <taxon>Bacillati</taxon>
        <taxon>Actinomycetota</taxon>
        <taxon>Coriobacteriia</taxon>
        <taxon>Eggerthellales</taxon>
        <taxon>Eggerthellaceae</taxon>
        <taxon>Xiamenia</taxon>
    </lineage>
</organism>
<dbReference type="CDD" id="cd06550">
    <property type="entry name" value="TM_ABC_iron-siderophores_like"/>
    <property type="match status" value="1"/>
</dbReference>
<dbReference type="GO" id="GO:0022857">
    <property type="term" value="F:transmembrane transporter activity"/>
    <property type="evidence" value="ECO:0007669"/>
    <property type="project" value="InterPro"/>
</dbReference>
<reference evidence="10" key="2">
    <citation type="submission" date="2021-04" db="EMBL/GenBank/DDBJ databases">
        <title>Novel species in family Eggerthellaceae.</title>
        <authorList>
            <person name="Zhang G."/>
        </authorList>
    </citation>
    <scope>NUCLEOTIDE SEQUENCE</scope>
    <source>
        <strain evidence="10">Zg-886</strain>
    </source>
</reference>
<name>A0A9E6SU50_9ACTN</name>
<keyword evidence="4" id="KW-1003">Cell membrane</keyword>
<sequence>MPNKETAKNVKDAAPLEHASCGRKDRAADAKDAFALGGTRKARVALWAGVAVLVIASLCMGKYDVSPGELLDALVSYPAKVVSYVGACMADPSLWTEGSIPVSNAERVLWHIRLPRIAVVVLTGAALSIAGASYQGMFKNPLTSPDLLGASAGASLGACLALLWNLGGGYVQLFAFAGGLAAVGATVWLNKQVGSYDPMLGLVLAGILVGTLFQSGMSIVKLVADSNDQLPAITFWLMGSFNDINRSDLIAAVPMVLGFVILLRHAWQLNVLSFGDEEAKSLGINTGRVRLWVIFGATMVTSASVAVAGIVGWVGLVVPHLARSIVGPNYRILLPTSMLTGAAFLLVVDDLARLLLAVEIPIGILTALVGVPFFVIIFKRNLRGW</sequence>
<keyword evidence="7 8" id="KW-0472">Membrane</keyword>
<evidence type="ECO:0000256" key="5">
    <source>
        <dbReference type="ARBA" id="ARBA00022692"/>
    </source>
</evidence>
<dbReference type="SUPFAM" id="SSF81345">
    <property type="entry name" value="ABC transporter involved in vitamin B12 uptake, BtuC"/>
    <property type="match status" value="1"/>
</dbReference>
<evidence type="ECO:0000313" key="10">
    <source>
        <dbReference type="EMBL" id="QTU84096.1"/>
    </source>
</evidence>
<dbReference type="Pfam" id="PF01032">
    <property type="entry name" value="FecCD"/>
    <property type="match status" value="1"/>
</dbReference>
<dbReference type="Gene3D" id="1.10.3470.10">
    <property type="entry name" value="ABC transporter involved in vitamin B12 uptake, BtuC"/>
    <property type="match status" value="1"/>
</dbReference>
<dbReference type="InterPro" id="IPR000522">
    <property type="entry name" value="ABC_transptr_permease_BtuC"/>
</dbReference>
<dbReference type="PANTHER" id="PTHR30472">
    <property type="entry name" value="FERRIC ENTEROBACTIN TRANSPORT SYSTEM PERMEASE PROTEIN"/>
    <property type="match status" value="1"/>
</dbReference>
<feature type="transmembrane region" description="Helical" evidence="8">
    <location>
        <begin position="244"/>
        <end position="263"/>
    </location>
</feature>
<gene>
    <name evidence="9" type="ORF">GMI68_05865</name>
    <name evidence="10" type="ORF">J7S26_07005</name>
</gene>
<dbReference type="Proteomes" id="UP000671910">
    <property type="component" value="Chromosome"/>
</dbReference>
<dbReference type="Proteomes" id="UP000636394">
    <property type="component" value="Unassembled WGS sequence"/>
</dbReference>